<dbReference type="AlphaFoldDB" id="A0A177HQS2"/>
<gene>
    <name evidence="4" type="primary">xylF_2</name>
    <name evidence="4" type="ORF">STSP_36260</name>
</gene>
<dbReference type="RefSeq" id="WP_067278733.1">
    <property type="nucleotide sequence ID" value="NZ_LOHS01000084.1"/>
</dbReference>
<evidence type="ECO:0000313" key="5">
    <source>
        <dbReference type="Proteomes" id="UP000077381"/>
    </source>
</evidence>
<comment type="subcellular location">
    <subcellularLocation>
        <location evidence="1">Cell envelope</location>
    </subcellularLocation>
</comment>
<evidence type="ECO:0000256" key="2">
    <source>
        <dbReference type="ARBA" id="ARBA00022729"/>
    </source>
</evidence>
<dbReference type="Gene3D" id="3.40.50.2300">
    <property type="match status" value="2"/>
</dbReference>
<sequence>MNGWRGRTAVVVTALSLAVGVAACDRTDGSGSDDGGFAIGLLLPANGTSRFGYFDKPLIEKKVKELCGDCAVEYANAGGDAAIQRQQMGSMMTKGIKVVILGAVDPMALRSSVEDMKEAGIPVVAYDRLAEGPISGYVTFDGAQVGRVQAEALLKGMGDKADGGRIVMMNGAVTDPNARWFKGGALSVLEDKVKIAQTYDTEGWREENAHTNMSGAIAALGVDGIDGVYAANDRIASGVIAALKAADVTPLPPVTGQDADLAAVQRILTGDQYMTVYKPFKPEADAAAAMAVALGRGEDIGGLARTTVDSATAKDIPAVLLTPVSVTVGNIKDTLVKDGMYTLDEICSPEYRTACDKAGLTE</sequence>
<feature type="domain" description="Periplasmic binding protein" evidence="3">
    <location>
        <begin position="39"/>
        <end position="298"/>
    </location>
</feature>
<dbReference type="InterPro" id="IPR025997">
    <property type="entry name" value="SBP_2_dom"/>
</dbReference>
<dbReference type="OrthoDB" id="9773673at2"/>
<dbReference type="InterPro" id="IPR028082">
    <property type="entry name" value="Peripla_BP_I"/>
</dbReference>
<dbReference type="SUPFAM" id="SSF53822">
    <property type="entry name" value="Periplasmic binding protein-like I"/>
    <property type="match status" value="1"/>
</dbReference>
<dbReference type="PATRIC" id="fig|1716141.3.peg.3804"/>
<organism evidence="4 5">
    <name type="scientific">Streptomyces jeddahensis</name>
    <dbReference type="NCBI Taxonomy" id="1716141"/>
    <lineage>
        <taxon>Bacteria</taxon>
        <taxon>Bacillati</taxon>
        <taxon>Actinomycetota</taxon>
        <taxon>Actinomycetes</taxon>
        <taxon>Kitasatosporales</taxon>
        <taxon>Streptomycetaceae</taxon>
        <taxon>Streptomyces</taxon>
    </lineage>
</organism>
<dbReference type="Pfam" id="PF13407">
    <property type="entry name" value="Peripla_BP_4"/>
    <property type="match status" value="1"/>
</dbReference>
<dbReference type="EMBL" id="LOHS01000084">
    <property type="protein sequence ID" value="OAH12980.1"/>
    <property type="molecule type" value="Genomic_DNA"/>
</dbReference>
<name>A0A177HQS2_9ACTN</name>
<keyword evidence="5" id="KW-1185">Reference proteome</keyword>
<reference evidence="4 5" key="1">
    <citation type="submission" date="2015-12" db="EMBL/GenBank/DDBJ databases">
        <title>Genome sequence of Streptomyces sp. G25.</title>
        <authorList>
            <person name="Poehlein A."/>
            <person name="Roettig A."/>
            <person name="Hiessl S."/>
            <person name="Hauschild P."/>
            <person name="Schauer J."/>
            <person name="Madkour M.H."/>
            <person name="Al-Ansari A.M."/>
            <person name="Almakishah N.H."/>
            <person name="Steinbuechel A."/>
            <person name="Daniel R."/>
        </authorList>
    </citation>
    <scope>NUCLEOTIDE SEQUENCE [LARGE SCALE GENOMIC DNA]</scope>
    <source>
        <strain evidence="5">G25(2015)</strain>
    </source>
</reference>
<proteinExistence type="predicted"/>
<dbReference type="PROSITE" id="PS51257">
    <property type="entry name" value="PROKAR_LIPOPROTEIN"/>
    <property type="match status" value="1"/>
</dbReference>
<keyword evidence="2" id="KW-0732">Signal</keyword>
<dbReference type="PANTHER" id="PTHR30036:SF1">
    <property type="entry name" value="D-XYLOSE-BINDING PERIPLASMIC PROTEIN"/>
    <property type="match status" value="1"/>
</dbReference>
<dbReference type="GO" id="GO:0030288">
    <property type="term" value="C:outer membrane-bounded periplasmic space"/>
    <property type="evidence" value="ECO:0007669"/>
    <property type="project" value="TreeGrafter"/>
</dbReference>
<dbReference type="GO" id="GO:0030246">
    <property type="term" value="F:carbohydrate binding"/>
    <property type="evidence" value="ECO:0007669"/>
    <property type="project" value="TreeGrafter"/>
</dbReference>
<dbReference type="InterPro" id="IPR050555">
    <property type="entry name" value="Bact_Solute-Bind_Prot2"/>
</dbReference>
<evidence type="ECO:0000259" key="3">
    <source>
        <dbReference type="Pfam" id="PF13407"/>
    </source>
</evidence>
<dbReference type="Proteomes" id="UP000077381">
    <property type="component" value="Unassembled WGS sequence"/>
</dbReference>
<dbReference type="STRING" id="1716141.STSP_36260"/>
<evidence type="ECO:0000313" key="4">
    <source>
        <dbReference type="EMBL" id="OAH12980.1"/>
    </source>
</evidence>
<comment type="caution">
    <text evidence="4">The sequence shown here is derived from an EMBL/GenBank/DDBJ whole genome shotgun (WGS) entry which is preliminary data.</text>
</comment>
<protein>
    <submittedName>
        <fullName evidence="4">D-xylose-binding periplasmic protein</fullName>
    </submittedName>
</protein>
<dbReference type="PANTHER" id="PTHR30036">
    <property type="entry name" value="D-XYLOSE-BINDING PERIPLASMIC PROTEIN"/>
    <property type="match status" value="1"/>
</dbReference>
<evidence type="ECO:0000256" key="1">
    <source>
        <dbReference type="ARBA" id="ARBA00004196"/>
    </source>
</evidence>
<accession>A0A177HQS2</accession>